<feature type="repeat" description="WD" evidence="6">
    <location>
        <begin position="59"/>
        <end position="100"/>
    </location>
</feature>
<dbReference type="InterPro" id="IPR015943">
    <property type="entry name" value="WD40/YVTN_repeat-like_dom_sf"/>
</dbReference>
<name>A0A5K1VIL9_ENTHI</name>
<evidence type="ECO:0000256" key="5">
    <source>
        <dbReference type="PIRNR" id="PIRNR038169"/>
    </source>
</evidence>
<dbReference type="InterPro" id="IPR017422">
    <property type="entry name" value="WDR55"/>
</dbReference>
<accession>A0A5K1VIL9</accession>
<sequence>MTIELKEEIIIPDDIVCPSRVLDIKFSPTNDVVAVGDMHGLIRLYNYGNIQEPNEIFTLKAHEDSTRDVCFNDNGNLLFSTSADGSITITDLNNQKILAKNDKAHKHGIYSLDVKGNIFVTGDESGRIKVWDMRQQKCVVVFNEHHDYISQLTICDNTIFAAGGDGCMSTWNINSKKVIGISDNMNEDLLSLSITKKDDTLVCGGQSGKLFVWEWDNWEYPKNALKGHPESIESIIAVNKNTIITGSSDGIIRVVQINPHKLLGCVGQHDFPIERLALSRDKNILASSSHSRHIKFWDVGYLYNDQDDEESDDSKQKTMVIEKPEADIVTPFQEEKVQNAYNKKKKTKGPQQRNETNPFYKDM</sequence>
<gene>
    <name evidence="8" type="ORF">CL6EHI_006060</name>
</gene>
<dbReference type="VEuPathDB" id="AmoebaDB:EHI_006060"/>
<dbReference type="PIRSF" id="PIRSF038169">
    <property type="entry name" value="WD_repeat_p55"/>
    <property type="match status" value="1"/>
</dbReference>
<feature type="repeat" description="WD" evidence="6">
    <location>
        <begin position="266"/>
        <end position="299"/>
    </location>
</feature>
<dbReference type="OMA" id="QAIHPTE"/>
<dbReference type="Pfam" id="PF24796">
    <property type="entry name" value="WDR55"/>
    <property type="match status" value="1"/>
</dbReference>
<dbReference type="VEuPathDB" id="AmoebaDB:EHI8A_108970"/>
<dbReference type="FunFam" id="2.130.10.10:FF:001488">
    <property type="entry name" value="WD domain, G-beta repeat-containing protein"/>
    <property type="match status" value="1"/>
</dbReference>
<dbReference type="VEuPathDB" id="AmoebaDB:KM1_043020"/>
<dbReference type="PANTHER" id="PTHR44019:SF20">
    <property type="entry name" value="WD REPEAT-CONTAINING PROTEIN 55"/>
    <property type="match status" value="1"/>
</dbReference>
<reference evidence="8 9" key="1">
    <citation type="submission" date="2016-05" db="EMBL/GenBank/DDBJ databases">
        <title>First whole genome sequencing of Entamoeba histolytica HM1:IMSS-clone-6.</title>
        <authorList>
            <person name="Mukherjee Avik.K."/>
            <person name="Izumyama S."/>
            <person name="Nakada-Tsukui K."/>
            <person name="Nozaki T."/>
        </authorList>
    </citation>
    <scope>NUCLEOTIDE SEQUENCE [LARGE SCALE GENOMIC DNA]</scope>
    <source>
        <strain evidence="8 9">HM1:IMSS clone 6</strain>
    </source>
</reference>
<proteinExistence type="inferred from homology"/>
<keyword evidence="2 5" id="KW-0853">WD repeat</keyword>
<dbReference type="VEuPathDB" id="AmoebaDB:EHI7A_017810"/>
<dbReference type="InterPro" id="IPR001680">
    <property type="entry name" value="WD40_rpt"/>
</dbReference>
<evidence type="ECO:0000256" key="7">
    <source>
        <dbReference type="SAM" id="MobiDB-lite"/>
    </source>
</evidence>
<evidence type="ECO:0000256" key="2">
    <source>
        <dbReference type="ARBA" id="ARBA00022574"/>
    </source>
</evidence>
<comment type="subcellular location">
    <subcellularLocation>
        <location evidence="5">Nucleus</location>
        <location evidence="5">Nucleolus</location>
    </subcellularLocation>
</comment>
<dbReference type="VEuPathDB" id="AmoebaDB:EHI5A_034630"/>
<keyword evidence="3" id="KW-0677">Repeat</keyword>
<evidence type="ECO:0000256" key="6">
    <source>
        <dbReference type="PROSITE-ProRule" id="PRU00221"/>
    </source>
</evidence>
<feature type="region of interest" description="Disordered" evidence="7">
    <location>
        <begin position="332"/>
        <end position="363"/>
    </location>
</feature>
<comment type="similarity">
    <text evidence="1 5">Belongs to the WD repeat WDR55 family.</text>
</comment>
<dbReference type="InterPro" id="IPR036322">
    <property type="entry name" value="WD40_repeat_dom_sf"/>
</dbReference>
<dbReference type="AlphaFoldDB" id="A0A5K1VIL9"/>
<evidence type="ECO:0000313" key="8">
    <source>
        <dbReference type="EMBL" id="GAT95549.1"/>
    </source>
</evidence>
<evidence type="ECO:0000256" key="1">
    <source>
        <dbReference type="ARBA" id="ARBA00007625"/>
    </source>
</evidence>
<dbReference type="Proteomes" id="UP000078387">
    <property type="component" value="Unassembled WGS sequence"/>
</dbReference>
<dbReference type="SMART" id="SM00320">
    <property type="entry name" value="WD40"/>
    <property type="match status" value="7"/>
</dbReference>
<evidence type="ECO:0000256" key="3">
    <source>
        <dbReference type="ARBA" id="ARBA00022737"/>
    </source>
</evidence>
<dbReference type="SUPFAM" id="SSF50978">
    <property type="entry name" value="WD40 repeat-like"/>
    <property type="match status" value="1"/>
</dbReference>
<protein>
    <recommendedName>
        <fullName evidence="5">WD repeat-containing protein</fullName>
    </recommendedName>
</protein>
<comment type="caution">
    <text evidence="8">The sequence shown here is derived from an EMBL/GenBank/DDBJ whole genome shotgun (WGS) entry which is preliminary data.</text>
</comment>
<dbReference type="GO" id="GO:0005730">
    <property type="term" value="C:nucleolus"/>
    <property type="evidence" value="ECO:0007669"/>
    <property type="project" value="UniProtKB-SubCell"/>
</dbReference>
<feature type="repeat" description="WD" evidence="6">
    <location>
        <begin position="102"/>
        <end position="141"/>
    </location>
</feature>
<evidence type="ECO:0000313" key="9">
    <source>
        <dbReference type="Proteomes" id="UP000078387"/>
    </source>
</evidence>
<evidence type="ECO:0000256" key="4">
    <source>
        <dbReference type="ARBA" id="ARBA00023242"/>
    </source>
</evidence>
<dbReference type="PANTHER" id="PTHR44019">
    <property type="entry name" value="WD REPEAT-CONTAINING PROTEIN 55"/>
    <property type="match status" value="1"/>
</dbReference>
<dbReference type="EMBL" id="BDEQ01000001">
    <property type="protein sequence ID" value="GAT95549.1"/>
    <property type="molecule type" value="Genomic_DNA"/>
</dbReference>
<organism evidence="8 9">
    <name type="scientific">Entamoeba histolytica</name>
    <dbReference type="NCBI Taxonomy" id="5759"/>
    <lineage>
        <taxon>Eukaryota</taxon>
        <taxon>Amoebozoa</taxon>
        <taxon>Evosea</taxon>
        <taxon>Archamoebae</taxon>
        <taxon>Mastigamoebida</taxon>
        <taxon>Entamoebidae</taxon>
        <taxon>Entamoeba</taxon>
    </lineage>
</organism>
<dbReference type="Gene3D" id="2.130.10.10">
    <property type="entry name" value="YVTN repeat-like/Quinoprotein amine dehydrogenase"/>
    <property type="match status" value="2"/>
</dbReference>
<dbReference type="PROSITE" id="PS50082">
    <property type="entry name" value="WD_REPEATS_2"/>
    <property type="match status" value="3"/>
</dbReference>
<keyword evidence="4 5" id="KW-0539">Nucleus</keyword>
<dbReference type="InterPro" id="IPR050505">
    <property type="entry name" value="WDR55/POC1"/>
</dbReference>
<dbReference type="FunFam" id="2.130.10.10:FF:001477">
    <property type="entry name" value="WD domain, G-beta repeat-containing protein"/>
    <property type="match status" value="1"/>
</dbReference>